<dbReference type="Pfam" id="PF00441">
    <property type="entry name" value="Acyl-CoA_dh_1"/>
    <property type="match status" value="1"/>
</dbReference>
<dbReference type="Gene3D" id="1.10.540.10">
    <property type="entry name" value="Acyl-CoA dehydrogenase/oxidase, N-terminal domain"/>
    <property type="match status" value="1"/>
</dbReference>
<accession>A0A017T6X3</accession>
<sequence>MDFDLSDEQKQLVETVQSFVKKQSPLSRLRALREDPTGWSRDAWRQMGELGWISISLPESVGGLGGSFIDAALILEQLGTTLVPEPMIPTLTAAAAIVRAGTEEQATRLLAPALAGEGSLALAAAEAQSRFDVADVATKAERAGSGYRITGEKVWVLNGHAADTIVVSARTAGGPRDREGISLFAVDRNAPGLEVQPVKTMDSHHAGLLRFKGVEVGEEQRLGAEGGALAALEYAADLGAAAACAEGLGVINTALQMTVEYLKTREQFGVKIGSFQALQHRAVDMFIEAELCRSMMILAALKVADADEEERKTAISAAKVQLAWGGRQVTQQAIQLHGGVGVTDEHDIALYFKRMHVLNALFGDEDTHLTRYARSPLFTANVGA</sequence>
<dbReference type="Gene3D" id="1.20.140.10">
    <property type="entry name" value="Butyryl-CoA Dehydrogenase, subunit A, domain 3"/>
    <property type="match status" value="1"/>
</dbReference>
<dbReference type="InterPro" id="IPR046373">
    <property type="entry name" value="Acyl-CoA_Oxase/DH_mid-dom_sf"/>
</dbReference>
<evidence type="ECO:0000256" key="4">
    <source>
        <dbReference type="ARBA" id="ARBA00022827"/>
    </source>
</evidence>
<evidence type="ECO:0000313" key="11">
    <source>
        <dbReference type="Proteomes" id="UP000019678"/>
    </source>
</evidence>
<dbReference type="InterPro" id="IPR036250">
    <property type="entry name" value="AcylCo_DH-like_C"/>
</dbReference>
<dbReference type="Proteomes" id="UP000019678">
    <property type="component" value="Unassembled WGS sequence"/>
</dbReference>
<evidence type="ECO:0000256" key="3">
    <source>
        <dbReference type="ARBA" id="ARBA00022630"/>
    </source>
</evidence>
<evidence type="ECO:0000256" key="2">
    <source>
        <dbReference type="ARBA" id="ARBA00009347"/>
    </source>
</evidence>
<evidence type="ECO:0000256" key="5">
    <source>
        <dbReference type="ARBA" id="ARBA00023002"/>
    </source>
</evidence>
<comment type="similarity">
    <text evidence="2 6">Belongs to the acyl-CoA dehydrogenase family.</text>
</comment>
<protein>
    <submittedName>
        <fullName evidence="10">Acyl-CoA dehydrogenase family protein</fullName>
    </submittedName>
</protein>
<feature type="domain" description="Acyl-CoA dehydrogenase/oxidase N-terminal" evidence="9">
    <location>
        <begin position="6"/>
        <end position="117"/>
    </location>
</feature>
<dbReference type="RefSeq" id="WP_044243653.1">
    <property type="nucleotide sequence ID" value="NZ_ASRX01000030.1"/>
</dbReference>
<keyword evidence="3 6" id="KW-0285">Flavoprotein</keyword>
<dbReference type="Pfam" id="PF02770">
    <property type="entry name" value="Acyl-CoA_dh_M"/>
    <property type="match status" value="1"/>
</dbReference>
<dbReference type="GO" id="GO:0003995">
    <property type="term" value="F:acyl-CoA dehydrogenase activity"/>
    <property type="evidence" value="ECO:0007669"/>
    <property type="project" value="TreeGrafter"/>
</dbReference>
<evidence type="ECO:0000256" key="1">
    <source>
        <dbReference type="ARBA" id="ARBA00001974"/>
    </source>
</evidence>
<evidence type="ECO:0000313" key="10">
    <source>
        <dbReference type="EMBL" id="EYF04762.1"/>
    </source>
</evidence>
<reference evidence="10 11" key="1">
    <citation type="submission" date="2013-05" db="EMBL/GenBank/DDBJ databases">
        <title>Genome assembly of Chondromyces apiculatus DSM 436.</title>
        <authorList>
            <person name="Sharma G."/>
            <person name="Khatri I."/>
            <person name="Kaur C."/>
            <person name="Mayilraj S."/>
            <person name="Subramanian S."/>
        </authorList>
    </citation>
    <scope>NUCLEOTIDE SEQUENCE [LARGE SCALE GENOMIC DNA]</scope>
    <source>
        <strain evidence="10 11">DSM 436</strain>
    </source>
</reference>
<dbReference type="InterPro" id="IPR009075">
    <property type="entry name" value="AcylCo_DH/oxidase_C"/>
</dbReference>
<keyword evidence="4 6" id="KW-0274">FAD</keyword>
<evidence type="ECO:0000259" key="8">
    <source>
        <dbReference type="Pfam" id="PF02770"/>
    </source>
</evidence>
<dbReference type="EMBL" id="ASRX01000030">
    <property type="protein sequence ID" value="EYF04762.1"/>
    <property type="molecule type" value="Genomic_DNA"/>
</dbReference>
<gene>
    <name evidence="10" type="ORF">CAP_4238</name>
</gene>
<comment type="caution">
    <text evidence="10">The sequence shown here is derived from an EMBL/GenBank/DDBJ whole genome shotgun (WGS) entry which is preliminary data.</text>
</comment>
<dbReference type="InterPro" id="IPR009100">
    <property type="entry name" value="AcylCoA_DH/oxidase_NM_dom_sf"/>
</dbReference>
<feature type="domain" description="Acyl-CoA oxidase/dehydrogenase middle" evidence="8">
    <location>
        <begin position="121"/>
        <end position="214"/>
    </location>
</feature>
<dbReference type="InterPro" id="IPR006091">
    <property type="entry name" value="Acyl-CoA_Oxase/DH_mid-dom"/>
</dbReference>
<dbReference type="Gene3D" id="2.40.110.10">
    <property type="entry name" value="Butyryl-CoA Dehydrogenase, subunit A, domain 2"/>
    <property type="match status" value="1"/>
</dbReference>
<dbReference type="eggNOG" id="COG1960">
    <property type="taxonomic scope" value="Bacteria"/>
</dbReference>
<dbReference type="PANTHER" id="PTHR43884:SF20">
    <property type="entry name" value="ACYL-COA DEHYDROGENASE FADE28"/>
    <property type="match status" value="1"/>
</dbReference>
<feature type="domain" description="Acyl-CoA dehydrogenase/oxidase C-terminal" evidence="7">
    <location>
        <begin position="236"/>
        <end position="375"/>
    </location>
</feature>
<keyword evidence="5 6" id="KW-0560">Oxidoreductase</keyword>
<evidence type="ECO:0000256" key="6">
    <source>
        <dbReference type="RuleBase" id="RU362125"/>
    </source>
</evidence>
<proteinExistence type="inferred from homology"/>
<organism evidence="10 11">
    <name type="scientific">Chondromyces apiculatus DSM 436</name>
    <dbReference type="NCBI Taxonomy" id="1192034"/>
    <lineage>
        <taxon>Bacteria</taxon>
        <taxon>Pseudomonadati</taxon>
        <taxon>Myxococcota</taxon>
        <taxon>Polyangia</taxon>
        <taxon>Polyangiales</taxon>
        <taxon>Polyangiaceae</taxon>
        <taxon>Chondromyces</taxon>
    </lineage>
</organism>
<dbReference type="SUPFAM" id="SSF47203">
    <property type="entry name" value="Acyl-CoA dehydrogenase C-terminal domain-like"/>
    <property type="match status" value="1"/>
</dbReference>
<dbReference type="OrthoDB" id="9765339at2"/>
<keyword evidence="11" id="KW-1185">Reference proteome</keyword>
<dbReference type="AlphaFoldDB" id="A0A017T6X3"/>
<comment type="cofactor">
    <cofactor evidence="1 6">
        <name>FAD</name>
        <dbReference type="ChEBI" id="CHEBI:57692"/>
    </cofactor>
</comment>
<dbReference type="STRING" id="1192034.CAP_4238"/>
<dbReference type="PANTHER" id="PTHR43884">
    <property type="entry name" value="ACYL-COA DEHYDROGENASE"/>
    <property type="match status" value="1"/>
</dbReference>
<dbReference type="GO" id="GO:0050660">
    <property type="term" value="F:flavin adenine dinucleotide binding"/>
    <property type="evidence" value="ECO:0007669"/>
    <property type="project" value="InterPro"/>
</dbReference>
<evidence type="ECO:0000259" key="7">
    <source>
        <dbReference type="Pfam" id="PF00441"/>
    </source>
</evidence>
<dbReference type="CDD" id="cd00567">
    <property type="entry name" value="ACAD"/>
    <property type="match status" value="1"/>
</dbReference>
<dbReference type="Pfam" id="PF02771">
    <property type="entry name" value="Acyl-CoA_dh_N"/>
    <property type="match status" value="1"/>
</dbReference>
<name>A0A017T6X3_9BACT</name>
<dbReference type="InterPro" id="IPR013786">
    <property type="entry name" value="AcylCoA_DH/ox_N"/>
</dbReference>
<dbReference type="InterPro" id="IPR037069">
    <property type="entry name" value="AcylCoA_DH/ox_N_sf"/>
</dbReference>
<dbReference type="SUPFAM" id="SSF56645">
    <property type="entry name" value="Acyl-CoA dehydrogenase NM domain-like"/>
    <property type="match status" value="1"/>
</dbReference>
<evidence type="ECO:0000259" key="9">
    <source>
        <dbReference type="Pfam" id="PF02771"/>
    </source>
</evidence>